<proteinExistence type="predicted"/>
<gene>
    <name evidence="2" type="ORF">C435_03423</name>
</gene>
<keyword evidence="3" id="KW-1185">Reference proteome</keyword>
<dbReference type="Proteomes" id="UP000011687">
    <property type="component" value="Unassembled WGS sequence"/>
</dbReference>
<dbReference type="AlphaFoldDB" id="M0KUK8"/>
<evidence type="ECO:0000256" key="1">
    <source>
        <dbReference type="SAM" id="MobiDB-lite"/>
    </source>
</evidence>
<dbReference type="EMBL" id="AOLS01000016">
    <property type="protein sequence ID" value="EMA24911.1"/>
    <property type="molecule type" value="Genomic_DNA"/>
</dbReference>
<feature type="region of interest" description="Disordered" evidence="1">
    <location>
        <begin position="99"/>
        <end position="120"/>
    </location>
</feature>
<protein>
    <submittedName>
        <fullName evidence="2">Uncharacterized protein</fullName>
    </submittedName>
</protein>
<reference evidence="2 3" key="1">
    <citation type="journal article" date="2014" name="PLoS Genet.">
        <title>Phylogenetically driven sequencing of extremely halophilic archaea reveals strategies for static and dynamic osmo-response.</title>
        <authorList>
            <person name="Becker E.A."/>
            <person name="Seitzer P.M."/>
            <person name="Tritt A."/>
            <person name="Larsen D."/>
            <person name="Krusor M."/>
            <person name="Yao A.I."/>
            <person name="Wu D."/>
            <person name="Madern D."/>
            <person name="Eisen J.A."/>
            <person name="Darling A.E."/>
            <person name="Facciotti M.T."/>
        </authorList>
    </citation>
    <scope>NUCLEOTIDE SEQUENCE [LARGE SCALE GENOMIC DNA]</scope>
    <source>
        <strain evidence="2 3">ATCC 33799</strain>
    </source>
</reference>
<evidence type="ECO:0000313" key="2">
    <source>
        <dbReference type="EMBL" id="EMA24911.1"/>
    </source>
</evidence>
<sequence length="120" mass="14106">MSKNHSPHNSDPVIDIGFLAKQINSAKLGVDENGYQHHYWRGADAVVVYNEDGVDHVEYLSGRLLSNWVKYVEEERGWDREGTFAKPLIEADRWRKTWAKQHQRPQRRYQTGICERSPKR</sequence>
<organism evidence="2 3">
    <name type="scientific">Haloarcula marismortui ATCC 33799</name>
    <dbReference type="NCBI Taxonomy" id="662475"/>
    <lineage>
        <taxon>Archaea</taxon>
        <taxon>Methanobacteriati</taxon>
        <taxon>Methanobacteriota</taxon>
        <taxon>Stenosarchaea group</taxon>
        <taxon>Halobacteria</taxon>
        <taxon>Halobacteriales</taxon>
        <taxon>Haloarculaceae</taxon>
        <taxon>Haloarcula</taxon>
    </lineage>
</organism>
<evidence type="ECO:0000313" key="3">
    <source>
        <dbReference type="Proteomes" id="UP000011687"/>
    </source>
</evidence>
<comment type="caution">
    <text evidence="2">The sequence shown here is derived from an EMBL/GenBank/DDBJ whole genome shotgun (WGS) entry which is preliminary data.</text>
</comment>
<accession>M0KUK8</accession>
<name>M0KUK8_9EURY</name>